<dbReference type="Gene3D" id="3.40.50.1240">
    <property type="entry name" value="Phosphoglycerate mutase-like"/>
    <property type="match status" value="3"/>
</dbReference>
<evidence type="ECO:0000256" key="4">
    <source>
        <dbReference type="PIRSR" id="PIRSR000894-1"/>
    </source>
</evidence>
<keyword evidence="3" id="KW-0325">Glycoprotein</keyword>
<feature type="region of interest" description="Disordered" evidence="6">
    <location>
        <begin position="390"/>
        <end position="409"/>
    </location>
</feature>
<evidence type="ECO:0000256" key="7">
    <source>
        <dbReference type="SAM" id="SignalP"/>
    </source>
</evidence>
<proteinExistence type="inferred from homology"/>
<dbReference type="Pfam" id="PF00328">
    <property type="entry name" value="His_Phos_2"/>
    <property type="match status" value="1"/>
</dbReference>
<dbReference type="InterPro" id="IPR029033">
    <property type="entry name" value="His_PPase_superfam"/>
</dbReference>
<dbReference type="GO" id="GO:0009277">
    <property type="term" value="C:fungal-type cell wall"/>
    <property type="evidence" value="ECO:0007669"/>
    <property type="project" value="TreeGrafter"/>
</dbReference>
<dbReference type="GeneID" id="30037831"/>
<feature type="disulfide bond" evidence="5">
    <location>
        <begin position="430"/>
        <end position="438"/>
    </location>
</feature>
<dbReference type="PROSITE" id="PS00616">
    <property type="entry name" value="HIS_ACID_PHOSPHAT_1"/>
    <property type="match status" value="1"/>
</dbReference>
<keyword evidence="2" id="KW-0378">Hydrolase</keyword>
<feature type="active site" description="Proton donor" evidence="4">
    <location>
        <position position="337"/>
    </location>
</feature>
<evidence type="ECO:0000313" key="9">
    <source>
        <dbReference type="Proteomes" id="UP000189580"/>
    </source>
</evidence>
<name>A0A161HIU1_9ASCO</name>
<dbReference type="RefSeq" id="XP_018734984.1">
    <property type="nucleotide sequence ID" value="XM_018882724.1"/>
</dbReference>
<dbReference type="PIRSF" id="PIRSF000894">
    <property type="entry name" value="Acid_phosphatase"/>
    <property type="match status" value="1"/>
</dbReference>
<organism evidence="8 9">
    <name type="scientific">Sugiyamaella lignohabitans</name>
    <dbReference type="NCBI Taxonomy" id="796027"/>
    <lineage>
        <taxon>Eukaryota</taxon>
        <taxon>Fungi</taxon>
        <taxon>Dikarya</taxon>
        <taxon>Ascomycota</taxon>
        <taxon>Saccharomycotina</taxon>
        <taxon>Dipodascomycetes</taxon>
        <taxon>Dipodascales</taxon>
        <taxon>Trichomonascaceae</taxon>
        <taxon>Sugiyamaella</taxon>
    </lineage>
</organism>
<feature type="compositionally biased region" description="Low complexity" evidence="6">
    <location>
        <begin position="390"/>
        <end position="408"/>
    </location>
</feature>
<dbReference type="InterPro" id="IPR000560">
    <property type="entry name" value="His_Pase_clade-2"/>
</dbReference>
<dbReference type="InterPro" id="IPR033379">
    <property type="entry name" value="Acid_Pase_AS"/>
</dbReference>
<comment type="similarity">
    <text evidence="1">Belongs to the histidine acid phosphatase family.</text>
</comment>
<evidence type="ECO:0000256" key="6">
    <source>
        <dbReference type="SAM" id="MobiDB-lite"/>
    </source>
</evidence>
<dbReference type="SUPFAM" id="SSF53254">
    <property type="entry name" value="Phosphoglycerate mutase-like"/>
    <property type="match status" value="1"/>
</dbReference>
<keyword evidence="5" id="KW-1015">Disulfide bond</keyword>
<sequence length="502" mass="55252">MVKSTIVAAGLLAGASVANAQLGPPSAQKQFSQEFQDGNSVLKHFGGWGPYSDRTSYGIDRNTPSNCEVDQVFMLMRHGERYPDAYMGGPMVETYQKIKSNVKNFVGSLSFLNTWQTTLDDPNMWSQETYSGPYSGLATGYRVGVEYRDRYGHLWHGNQVPIFTSGYERVINTARRFGEGFFGYNYTDAAFLNIIPEDATEGANSLTPTCFAPVNSVPNYEIVSEAELAPFPAFQAAADRLNAENPGLNVNLTDVYNLMLHAPFELNARSSSPWVDVFTLDEWQSFKYMQSLMYYYLAGPGLNSTVPAGAVFANATLTAMNQGPDQAGTMFWNFAHDGNITPVLAALGLLVPPSDLPTDRIVHDTVYSMSDIVPMGAHLVLERMTCTAPTGASNSTNSTGSFNSTDSSSDNEDVFVRVLLNEAVLPFEDCQNGPGYSCPLTNYTAKLQSTLVDYAKVCQVPKEYPQYLSFFWDYNQTNSLNYLQGEIASQLTDTTWDDKPAA</sequence>
<keyword evidence="9" id="KW-1185">Reference proteome</keyword>
<dbReference type="KEGG" id="slb:AWJ20_763"/>
<dbReference type="PANTHER" id="PTHR20963">
    <property type="entry name" value="MULTIPLE INOSITOL POLYPHOSPHATE PHOSPHATASE-RELATED"/>
    <property type="match status" value="1"/>
</dbReference>
<evidence type="ECO:0000256" key="3">
    <source>
        <dbReference type="ARBA" id="ARBA00023180"/>
    </source>
</evidence>
<dbReference type="AlphaFoldDB" id="A0A161HIU1"/>
<dbReference type="Proteomes" id="UP000189580">
    <property type="component" value="Chromosome a"/>
</dbReference>
<evidence type="ECO:0000256" key="2">
    <source>
        <dbReference type="ARBA" id="ARBA00022801"/>
    </source>
</evidence>
<feature type="signal peptide" evidence="7">
    <location>
        <begin position="1"/>
        <end position="20"/>
    </location>
</feature>
<evidence type="ECO:0000256" key="5">
    <source>
        <dbReference type="PIRSR" id="PIRSR000894-2"/>
    </source>
</evidence>
<dbReference type="CDD" id="cd07061">
    <property type="entry name" value="HP_HAP_like"/>
    <property type="match status" value="1"/>
</dbReference>
<dbReference type="EMBL" id="CP014501">
    <property type="protein sequence ID" value="ANB12507.1"/>
    <property type="molecule type" value="Genomic_DNA"/>
</dbReference>
<feature type="disulfide bond" evidence="5">
    <location>
        <begin position="67"/>
        <end position="386"/>
    </location>
</feature>
<evidence type="ECO:0000313" key="8">
    <source>
        <dbReference type="EMBL" id="ANB12507.1"/>
    </source>
</evidence>
<accession>A0A161HIU1</accession>
<keyword evidence="7" id="KW-0732">Signal</keyword>
<reference evidence="8 9" key="1">
    <citation type="submission" date="2016-02" db="EMBL/GenBank/DDBJ databases">
        <title>Complete genome sequence and transcriptome regulation of the pentose utilising yeast Sugiyamaella lignohabitans.</title>
        <authorList>
            <person name="Bellasio M."/>
            <person name="Peymann A."/>
            <person name="Valli M."/>
            <person name="Sipitzky M."/>
            <person name="Graf A."/>
            <person name="Sauer M."/>
            <person name="Marx H."/>
            <person name="Mattanovich D."/>
        </authorList>
    </citation>
    <scope>NUCLEOTIDE SEQUENCE [LARGE SCALE GENOMIC DNA]</scope>
    <source>
        <strain evidence="8 9">CBS 10342</strain>
    </source>
</reference>
<feature type="active site" description="Nucleophile" evidence="4">
    <location>
        <position position="78"/>
    </location>
</feature>
<dbReference type="OrthoDB" id="6509975at2759"/>
<dbReference type="GO" id="GO:0003993">
    <property type="term" value="F:acid phosphatase activity"/>
    <property type="evidence" value="ECO:0007669"/>
    <property type="project" value="TreeGrafter"/>
</dbReference>
<feature type="chain" id="PRO_5007823237" evidence="7">
    <location>
        <begin position="21"/>
        <end position="502"/>
    </location>
</feature>
<evidence type="ECO:0000256" key="1">
    <source>
        <dbReference type="ARBA" id="ARBA00005375"/>
    </source>
</evidence>
<dbReference type="InterPro" id="IPR016274">
    <property type="entry name" value="Histidine_acid_Pase_euk"/>
</dbReference>
<gene>
    <name evidence="8" type="primary">PHO3</name>
    <name evidence="8" type="ORF">AWJ20_763</name>
</gene>
<protein>
    <submittedName>
        <fullName evidence="8">Acid phosphatase PHO3</fullName>
    </submittedName>
</protein>
<dbReference type="PANTHER" id="PTHR20963:SF18">
    <property type="entry name" value="ACID PHOSPHATASE PHO11-RELATED"/>
    <property type="match status" value="1"/>
</dbReference>